<keyword evidence="1" id="KW-0812">Transmembrane</keyword>
<sequence>MSSFRNEKVTRFTFLFLTVLQLLWVVWISQFMTNVFNVAEVSYHIIGLLVIATALTCGCCVAKIIALQSGFIHLERIVELVLVSQLALYIHFQRSSELTETDAKKK</sequence>
<organism evidence="2 3">
    <name type="scientific">Trichostrongylus colubriformis</name>
    <name type="common">Black scour worm</name>
    <dbReference type="NCBI Taxonomy" id="6319"/>
    <lineage>
        <taxon>Eukaryota</taxon>
        <taxon>Metazoa</taxon>
        <taxon>Ecdysozoa</taxon>
        <taxon>Nematoda</taxon>
        <taxon>Chromadorea</taxon>
        <taxon>Rhabditida</taxon>
        <taxon>Rhabditina</taxon>
        <taxon>Rhabditomorpha</taxon>
        <taxon>Strongyloidea</taxon>
        <taxon>Trichostrongylidae</taxon>
        <taxon>Trichostrongylus</taxon>
    </lineage>
</organism>
<comment type="caution">
    <text evidence="2">The sequence shown here is derived from an EMBL/GenBank/DDBJ whole genome shotgun (WGS) entry which is preliminary data.</text>
</comment>
<dbReference type="Proteomes" id="UP001331761">
    <property type="component" value="Unassembled WGS sequence"/>
</dbReference>
<accession>A0AAN8IV94</accession>
<feature type="transmembrane region" description="Helical" evidence="1">
    <location>
        <begin position="12"/>
        <end position="29"/>
    </location>
</feature>
<keyword evidence="3" id="KW-1185">Reference proteome</keyword>
<evidence type="ECO:0000256" key="1">
    <source>
        <dbReference type="SAM" id="Phobius"/>
    </source>
</evidence>
<dbReference type="EMBL" id="WIXE01002245">
    <property type="protein sequence ID" value="KAK5984993.1"/>
    <property type="molecule type" value="Genomic_DNA"/>
</dbReference>
<proteinExistence type="predicted"/>
<feature type="transmembrane region" description="Helical" evidence="1">
    <location>
        <begin position="41"/>
        <end position="66"/>
    </location>
</feature>
<name>A0AAN8IV94_TRICO</name>
<evidence type="ECO:0000313" key="2">
    <source>
        <dbReference type="EMBL" id="KAK5984993.1"/>
    </source>
</evidence>
<gene>
    <name evidence="2" type="ORF">GCK32_005344</name>
</gene>
<keyword evidence="1" id="KW-1133">Transmembrane helix</keyword>
<reference evidence="2 3" key="1">
    <citation type="submission" date="2019-10" db="EMBL/GenBank/DDBJ databases">
        <title>Assembly and Annotation for the nematode Trichostrongylus colubriformis.</title>
        <authorList>
            <person name="Martin J."/>
        </authorList>
    </citation>
    <scope>NUCLEOTIDE SEQUENCE [LARGE SCALE GENOMIC DNA]</scope>
    <source>
        <strain evidence="2">G859</strain>
        <tissue evidence="2">Whole worm</tissue>
    </source>
</reference>
<evidence type="ECO:0000313" key="3">
    <source>
        <dbReference type="Proteomes" id="UP001331761"/>
    </source>
</evidence>
<protein>
    <submittedName>
        <fullName evidence="2">Uncharacterized protein</fullName>
    </submittedName>
</protein>
<keyword evidence="1" id="KW-0472">Membrane</keyword>
<dbReference type="AlphaFoldDB" id="A0AAN8IV94"/>